<name>A0A0E9QT90_ANGAN</name>
<dbReference type="EMBL" id="GBXM01089102">
    <property type="protein sequence ID" value="JAH19475.1"/>
    <property type="molecule type" value="Transcribed_RNA"/>
</dbReference>
<reference evidence="1" key="1">
    <citation type="submission" date="2014-11" db="EMBL/GenBank/DDBJ databases">
        <authorList>
            <person name="Amaro Gonzalez C."/>
        </authorList>
    </citation>
    <scope>NUCLEOTIDE SEQUENCE</scope>
</reference>
<protein>
    <submittedName>
        <fullName evidence="1">Uncharacterized protein</fullName>
    </submittedName>
</protein>
<evidence type="ECO:0000313" key="1">
    <source>
        <dbReference type="EMBL" id="JAH19475.1"/>
    </source>
</evidence>
<proteinExistence type="predicted"/>
<accession>A0A0E9QT90</accession>
<organism evidence="1">
    <name type="scientific">Anguilla anguilla</name>
    <name type="common">European freshwater eel</name>
    <name type="synonym">Muraena anguilla</name>
    <dbReference type="NCBI Taxonomy" id="7936"/>
    <lineage>
        <taxon>Eukaryota</taxon>
        <taxon>Metazoa</taxon>
        <taxon>Chordata</taxon>
        <taxon>Craniata</taxon>
        <taxon>Vertebrata</taxon>
        <taxon>Euteleostomi</taxon>
        <taxon>Actinopterygii</taxon>
        <taxon>Neopterygii</taxon>
        <taxon>Teleostei</taxon>
        <taxon>Anguilliformes</taxon>
        <taxon>Anguillidae</taxon>
        <taxon>Anguilla</taxon>
    </lineage>
</organism>
<sequence length="30" mass="3668">MFVCLHLRVCMCRQIVCVYEIMHVYIYVCV</sequence>
<dbReference type="AlphaFoldDB" id="A0A0E9QT90"/>
<reference evidence="1" key="2">
    <citation type="journal article" date="2015" name="Fish Shellfish Immunol.">
        <title>Early steps in the European eel (Anguilla anguilla)-Vibrio vulnificus interaction in the gills: Role of the RtxA13 toxin.</title>
        <authorList>
            <person name="Callol A."/>
            <person name="Pajuelo D."/>
            <person name="Ebbesson L."/>
            <person name="Teles M."/>
            <person name="MacKenzie S."/>
            <person name="Amaro C."/>
        </authorList>
    </citation>
    <scope>NUCLEOTIDE SEQUENCE</scope>
</reference>